<dbReference type="EMBL" id="JBIASD010000004">
    <property type="protein sequence ID" value="MFF3665406.1"/>
    <property type="molecule type" value="Genomic_DNA"/>
</dbReference>
<dbReference type="InterPro" id="IPR046215">
    <property type="entry name" value="DUF6248"/>
</dbReference>
<accession>A0ABW6SKK5</accession>
<dbReference type="Pfam" id="PF19761">
    <property type="entry name" value="DUF6248"/>
    <property type="match status" value="1"/>
</dbReference>
<organism evidence="1 2">
    <name type="scientific">Microtetraspora malaysiensis</name>
    <dbReference type="NCBI Taxonomy" id="161358"/>
    <lineage>
        <taxon>Bacteria</taxon>
        <taxon>Bacillati</taxon>
        <taxon>Actinomycetota</taxon>
        <taxon>Actinomycetes</taxon>
        <taxon>Streptosporangiales</taxon>
        <taxon>Streptosporangiaceae</taxon>
        <taxon>Microtetraspora</taxon>
    </lineage>
</organism>
<dbReference type="Proteomes" id="UP001602013">
    <property type="component" value="Unassembled WGS sequence"/>
</dbReference>
<reference evidence="1 2" key="1">
    <citation type="submission" date="2024-10" db="EMBL/GenBank/DDBJ databases">
        <title>The Natural Products Discovery Center: Release of the First 8490 Sequenced Strains for Exploring Actinobacteria Biosynthetic Diversity.</title>
        <authorList>
            <person name="Kalkreuter E."/>
            <person name="Kautsar S.A."/>
            <person name="Yang D."/>
            <person name="Bader C.D."/>
            <person name="Teijaro C.N."/>
            <person name="Fluegel L."/>
            <person name="Davis C.M."/>
            <person name="Simpson J.R."/>
            <person name="Lauterbach L."/>
            <person name="Steele A.D."/>
            <person name="Gui C."/>
            <person name="Meng S."/>
            <person name="Li G."/>
            <person name="Viehrig K."/>
            <person name="Ye F."/>
            <person name="Su P."/>
            <person name="Kiefer A.F."/>
            <person name="Nichols A."/>
            <person name="Cepeda A.J."/>
            <person name="Yan W."/>
            <person name="Fan B."/>
            <person name="Jiang Y."/>
            <person name="Adhikari A."/>
            <person name="Zheng C.-J."/>
            <person name="Schuster L."/>
            <person name="Cowan T.M."/>
            <person name="Smanski M.J."/>
            <person name="Chevrette M.G."/>
            <person name="De Carvalho L.P.S."/>
            <person name="Shen B."/>
        </authorList>
    </citation>
    <scope>NUCLEOTIDE SEQUENCE [LARGE SCALE GENOMIC DNA]</scope>
    <source>
        <strain evidence="1 2">NPDC002173</strain>
    </source>
</reference>
<name>A0ABW6SKK5_9ACTN</name>
<dbReference type="RefSeq" id="WP_387409402.1">
    <property type="nucleotide sequence ID" value="NZ_JBIASD010000004.1"/>
</dbReference>
<comment type="caution">
    <text evidence="1">The sequence shown here is derived from an EMBL/GenBank/DDBJ whole genome shotgun (WGS) entry which is preliminary data.</text>
</comment>
<evidence type="ECO:0000313" key="1">
    <source>
        <dbReference type="EMBL" id="MFF3665406.1"/>
    </source>
</evidence>
<gene>
    <name evidence="1" type="ORF">ACFYXI_07410</name>
</gene>
<evidence type="ECO:0000313" key="2">
    <source>
        <dbReference type="Proteomes" id="UP001602013"/>
    </source>
</evidence>
<sequence>MTMTEIEAAWVRANAFPQPMRNADPDYIRQCPCMWVPQCKRGGKHEKCQRHIVLPHCETYIKRRDGRPANFPEAERFKHATPGPLGPWRTTAARVWLADRACRYLCSCTCHRPVQLNLFPLEAS</sequence>
<protein>
    <submittedName>
        <fullName evidence="1">DUF6248 family natural product biosynthesis protein</fullName>
    </submittedName>
</protein>
<keyword evidence="2" id="KW-1185">Reference proteome</keyword>
<proteinExistence type="predicted"/>